<dbReference type="EMBL" id="JAINUG010000076">
    <property type="protein sequence ID" value="KAJ8400496.1"/>
    <property type="molecule type" value="Genomic_DNA"/>
</dbReference>
<comment type="caution">
    <text evidence="1">The sequence shown here is derived from an EMBL/GenBank/DDBJ whole genome shotgun (WGS) entry which is preliminary data.</text>
</comment>
<protein>
    <submittedName>
        <fullName evidence="1">Uncharacterized protein</fullName>
    </submittedName>
</protein>
<organism evidence="1 2">
    <name type="scientific">Aldrovandia affinis</name>
    <dbReference type="NCBI Taxonomy" id="143900"/>
    <lineage>
        <taxon>Eukaryota</taxon>
        <taxon>Metazoa</taxon>
        <taxon>Chordata</taxon>
        <taxon>Craniata</taxon>
        <taxon>Vertebrata</taxon>
        <taxon>Euteleostomi</taxon>
        <taxon>Actinopterygii</taxon>
        <taxon>Neopterygii</taxon>
        <taxon>Teleostei</taxon>
        <taxon>Notacanthiformes</taxon>
        <taxon>Halosauridae</taxon>
        <taxon>Aldrovandia</taxon>
    </lineage>
</organism>
<evidence type="ECO:0000313" key="2">
    <source>
        <dbReference type="Proteomes" id="UP001221898"/>
    </source>
</evidence>
<proteinExistence type="predicted"/>
<dbReference type="AlphaFoldDB" id="A0AAD7WKM0"/>
<evidence type="ECO:0000313" key="1">
    <source>
        <dbReference type="EMBL" id="KAJ8400496.1"/>
    </source>
</evidence>
<name>A0AAD7WKM0_9TELE</name>
<dbReference type="Proteomes" id="UP001221898">
    <property type="component" value="Unassembled WGS sequence"/>
</dbReference>
<keyword evidence="2" id="KW-1185">Reference proteome</keyword>
<sequence>MIPSISCSAQMPQPCCYSCLLLSQPHSCPELRLANEEMSPQLSGLDAERKTCRSSPTASSVRLLCERFNISHRMGPPADVSPVPRCFNTRFRVIFSAIIPATFDRWTYPALCSCLHVKTLTGPFSGWSWCLDQLSLRQQDSPLLALLCCDQAPGFLQGTEV</sequence>
<gene>
    <name evidence="1" type="ORF">AAFF_G00396200</name>
</gene>
<reference evidence="1" key="1">
    <citation type="journal article" date="2023" name="Science">
        <title>Genome structures resolve the early diversification of teleost fishes.</title>
        <authorList>
            <person name="Parey E."/>
            <person name="Louis A."/>
            <person name="Montfort J."/>
            <person name="Bouchez O."/>
            <person name="Roques C."/>
            <person name="Iampietro C."/>
            <person name="Lluch J."/>
            <person name="Castinel A."/>
            <person name="Donnadieu C."/>
            <person name="Desvignes T."/>
            <person name="Floi Bucao C."/>
            <person name="Jouanno E."/>
            <person name="Wen M."/>
            <person name="Mejri S."/>
            <person name="Dirks R."/>
            <person name="Jansen H."/>
            <person name="Henkel C."/>
            <person name="Chen W.J."/>
            <person name="Zahm M."/>
            <person name="Cabau C."/>
            <person name="Klopp C."/>
            <person name="Thompson A.W."/>
            <person name="Robinson-Rechavi M."/>
            <person name="Braasch I."/>
            <person name="Lecointre G."/>
            <person name="Bobe J."/>
            <person name="Postlethwait J.H."/>
            <person name="Berthelot C."/>
            <person name="Roest Crollius H."/>
            <person name="Guiguen Y."/>
        </authorList>
    </citation>
    <scope>NUCLEOTIDE SEQUENCE</scope>
    <source>
        <strain evidence="1">NC1722</strain>
    </source>
</reference>
<accession>A0AAD7WKM0</accession>